<evidence type="ECO:0000256" key="6">
    <source>
        <dbReference type="ARBA" id="ARBA00022475"/>
    </source>
</evidence>
<proteinExistence type="inferred from homology"/>
<feature type="transmembrane region" description="Helical" evidence="12">
    <location>
        <begin position="296"/>
        <end position="316"/>
    </location>
</feature>
<feature type="transmembrane region" description="Helical" evidence="12">
    <location>
        <begin position="62"/>
        <end position="81"/>
    </location>
</feature>
<comment type="function">
    <text evidence="1">Part of the ABC transporter complex LptBFG involved in the translocation of lipopolysaccharide (LPS) from the inner membrane to the outer membrane.</text>
</comment>
<comment type="subcellular location">
    <subcellularLocation>
        <location evidence="2">Cell inner membrane</location>
        <topology evidence="2">Multi-pass membrane protein</topology>
    </subcellularLocation>
</comment>
<evidence type="ECO:0000256" key="12">
    <source>
        <dbReference type="SAM" id="Phobius"/>
    </source>
</evidence>
<evidence type="ECO:0000256" key="1">
    <source>
        <dbReference type="ARBA" id="ARBA00002265"/>
    </source>
</evidence>
<comment type="subunit">
    <text evidence="11">Component of the lipopolysaccharide transport and assembly complex. The LptBFG transporter is composed of two ATP-binding proteins (LptB) and two transmembrane proteins (LptF and LptG).</text>
</comment>
<dbReference type="Pfam" id="PF03739">
    <property type="entry name" value="LptF_LptG"/>
    <property type="match status" value="1"/>
</dbReference>
<feature type="transmembrane region" description="Helical" evidence="12">
    <location>
        <begin position="328"/>
        <end position="348"/>
    </location>
</feature>
<feature type="transmembrane region" description="Helical" evidence="12">
    <location>
        <begin position="266"/>
        <end position="284"/>
    </location>
</feature>
<dbReference type="RefSeq" id="WP_049216069.1">
    <property type="nucleotide sequence ID" value="NZ_BQFX01000030.1"/>
</dbReference>
<evidence type="ECO:0000256" key="3">
    <source>
        <dbReference type="ARBA" id="ARBA00007725"/>
    </source>
</evidence>
<evidence type="ECO:0000256" key="10">
    <source>
        <dbReference type="ARBA" id="ARBA00023136"/>
    </source>
</evidence>
<reference evidence="13 14" key="1">
    <citation type="submission" date="2018-06" db="EMBL/GenBank/DDBJ databases">
        <authorList>
            <consortium name="Pathogen Informatics"/>
            <person name="Doyle S."/>
        </authorList>
    </citation>
    <scope>NUCLEOTIDE SEQUENCE [LARGE SCALE GENOMIC DNA]</scope>
    <source>
        <strain evidence="13 14">NCTC11621</strain>
    </source>
</reference>
<keyword evidence="10 12" id="KW-0472">Membrane</keyword>
<dbReference type="InterPro" id="IPR005495">
    <property type="entry name" value="LptG/LptF_permease"/>
</dbReference>
<name>A0A379EUU1_9PAST</name>
<dbReference type="AlphaFoldDB" id="A0A379EUU1"/>
<dbReference type="PANTHER" id="PTHR33529:SF7">
    <property type="entry name" value="LIPOPOLYSACCHARIDE EXPORT SYSTEM PERMEASE PROTEIN LPTF"/>
    <property type="match status" value="1"/>
</dbReference>
<dbReference type="InterPro" id="IPR030922">
    <property type="entry name" value="LptF"/>
</dbReference>
<keyword evidence="6" id="KW-1003">Cell membrane</keyword>
<evidence type="ECO:0000313" key="14">
    <source>
        <dbReference type="Proteomes" id="UP000254704"/>
    </source>
</evidence>
<dbReference type="GO" id="GO:0015920">
    <property type="term" value="P:lipopolysaccharide transport"/>
    <property type="evidence" value="ECO:0007669"/>
    <property type="project" value="TreeGrafter"/>
</dbReference>
<evidence type="ECO:0000256" key="5">
    <source>
        <dbReference type="ARBA" id="ARBA00022448"/>
    </source>
</evidence>
<dbReference type="GO" id="GO:0055085">
    <property type="term" value="P:transmembrane transport"/>
    <property type="evidence" value="ECO:0007669"/>
    <property type="project" value="InterPro"/>
</dbReference>
<keyword evidence="7" id="KW-0997">Cell inner membrane</keyword>
<protein>
    <recommendedName>
        <fullName evidence="4">Lipopolysaccharide export system permease protein LptF</fullName>
    </recommendedName>
</protein>
<gene>
    <name evidence="13" type="primary">lptF</name>
    <name evidence="13" type="ORF">NCTC11621_01237</name>
</gene>
<dbReference type="EMBL" id="UGTV01000015">
    <property type="protein sequence ID" value="SUC10188.1"/>
    <property type="molecule type" value="Genomic_DNA"/>
</dbReference>
<dbReference type="Proteomes" id="UP000254704">
    <property type="component" value="Unassembled WGS sequence"/>
</dbReference>
<dbReference type="PANTHER" id="PTHR33529">
    <property type="entry name" value="SLR0882 PROTEIN-RELATED"/>
    <property type="match status" value="1"/>
</dbReference>
<keyword evidence="5" id="KW-0813">Transport</keyword>
<dbReference type="NCBIfam" id="TIGR04407">
    <property type="entry name" value="LptF_YjgP"/>
    <property type="match status" value="1"/>
</dbReference>
<dbReference type="OrthoDB" id="9778062at2"/>
<evidence type="ECO:0000256" key="9">
    <source>
        <dbReference type="ARBA" id="ARBA00022989"/>
    </source>
</evidence>
<sequence>MILTRYLTKEVFKSQIAILFILLLIFFCQQLVRVLSSAASGKVPADLVMSLLGLGMPTMAQLMLPLCLFIAILLTFGRLYAESEITVMRACGVGQRILVRVVLILSFFTAALATYNVFWLTPWAIQKQGEILEDAKANPTMGALASGQFINTNNNEFVLFIDKIEDNTIHDVYLFQTREKGNLKPSVLVAEQGMLTALPNGDQILKLQNSQRVEGSSAFPDFRITHFDEYQAYLGYQNTNNEDHDAAELSFWTLVNTSTSAAKAELNWRLSLILAVPLMALIAVPLSRVNPRQGRFAKIIPALLLYLIYFLLQSSLKSAWSAGKLDASLLMPLVNFIFFLLGIILNSWSSASMYKVRYWLNKSVALKG</sequence>
<dbReference type="GO" id="GO:0043190">
    <property type="term" value="C:ATP-binding cassette (ABC) transporter complex"/>
    <property type="evidence" value="ECO:0007669"/>
    <property type="project" value="InterPro"/>
</dbReference>
<evidence type="ECO:0000256" key="8">
    <source>
        <dbReference type="ARBA" id="ARBA00022692"/>
    </source>
</evidence>
<keyword evidence="8 12" id="KW-0812">Transmembrane</keyword>
<organism evidence="13 14">
    <name type="scientific">Pasteurella canis</name>
    <dbReference type="NCBI Taxonomy" id="753"/>
    <lineage>
        <taxon>Bacteria</taxon>
        <taxon>Pseudomonadati</taxon>
        <taxon>Pseudomonadota</taxon>
        <taxon>Gammaproteobacteria</taxon>
        <taxon>Pasteurellales</taxon>
        <taxon>Pasteurellaceae</taxon>
        <taxon>Pasteurella</taxon>
    </lineage>
</organism>
<feature type="transmembrane region" description="Helical" evidence="12">
    <location>
        <begin position="97"/>
        <end position="118"/>
    </location>
</feature>
<evidence type="ECO:0000256" key="4">
    <source>
        <dbReference type="ARBA" id="ARBA00014213"/>
    </source>
</evidence>
<accession>A0A379EUU1</accession>
<evidence type="ECO:0000313" key="13">
    <source>
        <dbReference type="EMBL" id="SUC10188.1"/>
    </source>
</evidence>
<evidence type="ECO:0000256" key="7">
    <source>
        <dbReference type="ARBA" id="ARBA00022519"/>
    </source>
</evidence>
<evidence type="ECO:0000256" key="2">
    <source>
        <dbReference type="ARBA" id="ARBA00004429"/>
    </source>
</evidence>
<keyword evidence="9 12" id="KW-1133">Transmembrane helix</keyword>
<comment type="similarity">
    <text evidence="3">Belongs to the LptF/LptG family.</text>
</comment>
<evidence type="ECO:0000256" key="11">
    <source>
        <dbReference type="ARBA" id="ARBA00026081"/>
    </source>
</evidence>